<dbReference type="SUPFAM" id="SSF52096">
    <property type="entry name" value="ClpP/crotonase"/>
    <property type="match status" value="1"/>
</dbReference>
<dbReference type="Gene3D" id="3.90.226.10">
    <property type="entry name" value="2-enoyl-CoA Hydratase, Chain A, domain 1"/>
    <property type="match status" value="1"/>
</dbReference>
<comment type="similarity">
    <text evidence="1">Belongs to the enoyl-CoA hydratase/isomerase family.</text>
</comment>
<keyword evidence="3" id="KW-1185">Reference proteome</keyword>
<reference evidence="2" key="1">
    <citation type="submission" date="2021-03" db="EMBL/GenBank/DDBJ databases">
        <title>Microbacterium sp. nov., a novel actinobacterium isolated from cow dung.</title>
        <authorList>
            <person name="Zhang L."/>
        </authorList>
    </citation>
    <scope>NUCLEOTIDE SEQUENCE</scope>
    <source>
        <strain evidence="2">NEAU-LLB</strain>
    </source>
</reference>
<protein>
    <submittedName>
        <fullName evidence="2">Enoyl-CoA hydratase/isomerase family protein</fullName>
    </submittedName>
</protein>
<dbReference type="PANTHER" id="PTHR43459:SF1">
    <property type="entry name" value="EG:BACN32G11.4 PROTEIN"/>
    <property type="match status" value="1"/>
</dbReference>
<evidence type="ECO:0000313" key="3">
    <source>
        <dbReference type="Proteomes" id="UP000680132"/>
    </source>
</evidence>
<dbReference type="InterPro" id="IPR014748">
    <property type="entry name" value="Enoyl-CoA_hydra_C"/>
</dbReference>
<dbReference type="InterPro" id="IPR029045">
    <property type="entry name" value="ClpP/crotonase-like_dom_sf"/>
</dbReference>
<dbReference type="PANTHER" id="PTHR43459">
    <property type="entry name" value="ENOYL-COA HYDRATASE"/>
    <property type="match status" value="1"/>
</dbReference>
<dbReference type="Proteomes" id="UP000680132">
    <property type="component" value="Unassembled WGS sequence"/>
</dbReference>
<sequence>MTDPDPHVLSAREGDVLTLTLTNPGRRNALTWDMYEQLQHACVAAAADATLRAVVIRGGQGDGFAAGTDIAQFAGFDGAAGVAYEHRVGAVLGALRDIPVPTIAAVSGAAVGAGLAIAATCDLVIAERGSVFGAPIVRTLGNCLPAPVVARLVARLGASHTASILLGARLALAEELGGFVHRLAEPGELDVALAETLTATGRSAPLALRSLKQTLRRLEDAIPVPGNDDLLEACYGSADFAEGVAAFTAKRHPHWKGA</sequence>
<dbReference type="Pfam" id="PF00378">
    <property type="entry name" value="ECH_1"/>
    <property type="match status" value="1"/>
</dbReference>
<dbReference type="RefSeq" id="WP_208500224.1">
    <property type="nucleotide sequence ID" value="NZ_JAGFOA010000001.1"/>
</dbReference>
<evidence type="ECO:0000313" key="2">
    <source>
        <dbReference type="EMBL" id="MBO3662561.1"/>
    </source>
</evidence>
<organism evidence="2 3">
    <name type="scientific">Microbacterium stercoris</name>
    <dbReference type="NCBI Taxonomy" id="2820289"/>
    <lineage>
        <taxon>Bacteria</taxon>
        <taxon>Bacillati</taxon>
        <taxon>Actinomycetota</taxon>
        <taxon>Actinomycetes</taxon>
        <taxon>Micrococcales</taxon>
        <taxon>Microbacteriaceae</taxon>
        <taxon>Microbacterium</taxon>
    </lineage>
</organism>
<dbReference type="CDD" id="cd06558">
    <property type="entry name" value="crotonase-like"/>
    <property type="match status" value="1"/>
</dbReference>
<proteinExistence type="inferred from homology"/>
<dbReference type="Gene3D" id="1.10.12.10">
    <property type="entry name" value="Lyase 2-enoyl-coa Hydratase, Chain A, domain 2"/>
    <property type="match status" value="1"/>
</dbReference>
<dbReference type="InterPro" id="IPR001753">
    <property type="entry name" value="Enoyl-CoA_hydra/iso"/>
</dbReference>
<dbReference type="EMBL" id="JAGFOA010000001">
    <property type="protein sequence ID" value="MBO3662561.1"/>
    <property type="molecule type" value="Genomic_DNA"/>
</dbReference>
<dbReference type="GO" id="GO:0003824">
    <property type="term" value="F:catalytic activity"/>
    <property type="evidence" value="ECO:0007669"/>
    <property type="project" value="UniProtKB-ARBA"/>
</dbReference>
<evidence type="ECO:0000256" key="1">
    <source>
        <dbReference type="ARBA" id="ARBA00005254"/>
    </source>
</evidence>
<dbReference type="AlphaFoldDB" id="A0A939QQ17"/>
<gene>
    <name evidence="2" type="ORF">J5V96_03445</name>
</gene>
<name>A0A939QQ17_9MICO</name>
<accession>A0A939QQ17</accession>
<comment type="caution">
    <text evidence="2">The sequence shown here is derived from an EMBL/GenBank/DDBJ whole genome shotgun (WGS) entry which is preliminary data.</text>
</comment>